<proteinExistence type="predicted"/>
<dbReference type="Proteomes" id="UP000887577">
    <property type="component" value="Unplaced"/>
</dbReference>
<accession>A0A914YZP0</accession>
<name>A0A914YZP0_9BILA</name>
<dbReference type="WBParaSite" id="PSU_v2.g5403.t1">
    <property type="protein sequence ID" value="PSU_v2.g5403.t1"/>
    <property type="gene ID" value="PSU_v2.g5403"/>
</dbReference>
<evidence type="ECO:0000313" key="2">
    <source>
        <dbReference type="WBParaSite" id="PSU_v2.g5403.t1"/>
    </source>
</evidence>
<evidence type="ECO:0000313" key="1">
    <source>
        <dbReference type="Proteomes" id="UP000887577"/>
    </source>
</evidence>
<organism evidence="1 2">
    <name type="scientific">Panagrolaimus superbus</name>
    <dbReference type="NCBI Taxonomy" id="310955"/>
    <lineage>
        <taxon>Eukaryota</taxon>
        <taxon>Metazoa</taxon>
        <taxon>Ecdysozoa</taxon>
        <taxon>Nematoda</taxon>
        <taxon>Chromadorea</taxon>
        <taxon>Rhabditida</taxon>
        <taxon>Tylenchina</taxon>
        <taxon>Panagrolaimomorpha</taxon>
        <taxon>Panagrolaimoidea</taxon>
        <taxon>Panagrolaimidae</taxon>
        <taxon>Panagrolaimus</taxon>
    </lineage>
</organism>
<sequence>MYSSGPKVEERKINIDDLFNELIDTNVLMQKVPEQKKNPFEHIINPPKPSIVALASQNNMCSMPQNGHGGHHHQVTTQQQYVLPNSSARSDPFNDDFFN</sequence>
<reference evidence="2" key="1">
    <citation type="submission" date="2022-11" db="UniProtKB">
        <authorList>
            <consortium name="WormBaseParasite"/>
        </authorList>
    </citation>
    <scope>IDENTIFICATION</scope>
</reference>
<keyword evidence="1" id="KW-1185">Reference proteome</keyword>
<dbReference type="AlphaFoldDB" id="A0A914YZP0"/>
<protein>
    <submittedName>
        <fullName evidence="2">Uncharacterized protein</fullName>
    </submittedName>
</protein>